<keyword evidence="1" id="KW-0472">Membrane</keyword>
<proteinExistence type="predicted"/>
<evidence type="ECO:0000256" key="1">
    <source>
        <dbReference type="SAM" id="Phobius"/>
    </source>
</evidence>
<evidence type="ECO:0000313" key="3">
    <source>
        <dbReference type="Proteomes" id="UP000289340"/>
    </source>
</evidence>
<dbReference type="Proteomes" id="UP000289340">
    <property type="component" value="Chromosome 11"/>
</dbReference>
<sequence>MIQNEEPLVRFLVLFADRRRALLLAGKHMALSFSLLLFSPAFLTELSSFAYCEQLWDYTGYVESNALRMKLMVDSNFGNRSFIVRKPLKYI</sequence>
<dbReference type="EMBL" id="QZWG01000011">
    <property type="protein sequence ID" value="RZB82836.1"/>
    <property type="molecule type" value="Genomic_DNA"/>
</dbReference>
<accession>A0A445I9X5</accession>
<evidence type="ECO:0000313" key="2">
    <source>
        <dbReference type="EMBL" id="RZB82836.1"/>
    </source>
</evidence>
<keyword evidence="3" id="KW-1185">Reference proteome</keyword>
<protein>
    <submittedName>
        <fullName evidence="2">Uncharacterized protein</fullName>
    </submittedName>
</protein>
<keyword evidence="1" id="KW-0812">Transmembrane</keyword>
<reference evidence="2 3" key="1">
    <citation type="submission" date="2018-09" db="EMBL/GenBank/DDBJ databases">
        <title>A high-quality reference genome of wild soybean provides a powerful tool to mine soybean genomes.</title>
        <authorList>
            <person name="Xie M."/>
            <person name="Chung C.Y.L."/>
            <person name="Li M.-W."/>
            <person name="Wong F.-L."/>
            <person name="Chan T.-F."/>
            <person name="Lam H.-M."/>
        </authorList>
    </citation>
    <scope>NUCLEOTIDE SEQUENCE [LARGE SCALE GENOMIC DNA]</scope>
    <source>
        <strain evidence="3">cv. W05</strain>
        <tissue evidence="2">Hypocotyl of etiolated seedlings</tissue>
    </source>
</reference>
<gene>
    <name evidence="2" type="ORF">D0Y65_031779</name>
</gene>
<dbReference type="AlphaFoldDB" id="A0A445I9X5"/>
<name>A0A445I9X5_GLYSO</name>
<keyword evidence="1" id="KW-1133">Transmembrane helix</keyword>
<organism evidence="2 3">
    <name type="scientific">Glycine soja</name>
    <name type="common">Wild soybean</name>
    <dbReference type="NCBI Taxonomy" id="3848"/>
    <lineage>
        <taxon>Eukaryota</taxon>
        <taxon>Viridiplantae</taxon>
        <taxon>Streptophyta</taxon>
        <taxon>Embryophyta</taxon>
        <taxon>Tracheophyta</taxon>
        <taxon>Spermatophyta</taxon>
        <taxon>Magnoliopsida</taxon>
        <taxon>eudicotyledons</taxon>
        <taxon>Gunneridae</taxon>
        <taxon>Pentapetalae</taxon>
        <taxon>rosids</taxon>
        <taxon>fabids</taxon>
        <taxon>Fabales</taxon>
        <taxon>Fabaceae</taxon>
        <taxon>Papilionoideae</taxon>
        <taxon>50 kb inversion clade</taxon>
        <taxon>NPAAA clade</taxon>
        <taxon>indigoferoid/millettioid clade</taxon>
        <taxon>Phaseoleae</taxon>
        <taxon>Glycine</taxon>
        <taxon>Glycine subgen. Soja</taxon>
    </lineage>
</organism>
<comment type="caution">
    <text evidence="2">The sequence shown here is derived from an EMBL/GenBank/DDBJ whole genome shotgun (WGS) entry which is preliminary data.</text>
</comment>
<feature type="transmembrane region" description="Helical" evidence="1">
    <location>
        <begin position="21"/>
        <end position="43"/>
    </location>
</feature>